<feature type="compositionally biased region" description="Basic and acidic residues" evidence="1">
    <location>
        <begin position="226"/>
        <end position="235"/>
    </location>
</feature>
<reference evidence="2" key="1">
    <citation type="journal article" date="2019" name="Plant J.">
        <title>Chlorella vulgaris genome assembly and annotation reveals the molecular basis for metabolic acclimation to high light conditions.</title>
        <authorList>
            <person name="Cecchin M."/>
            <person name="Marcolungo L."/>
            <person name="Rossato M."/>
            <person name="Girolomoni L."/>
            <person name="Cosentino E."/>
            <person name="Cuine S."/>
            <person name="Li-Beisson Y."/>
            <person name="Delledonne M."/>
            <person name="Ballottari M."/>
        </authorList>
    </citation>
    <scope>NUCLEOTIDE SEQUENCE</scope>
    <source>
        <strain evidence="2">211/11P</strain>
    </source>
</reference>
<gene>
    <name evidence="2" type="ORF">D9Q98_008386</name>
</gene>
<feature type="region of interest" description="Disordered" evidence="1">
    <location>
        <begin position="212"/>
        <end position="235"/>
    </location>
</feature>
<keyword evidence="3" id="KW-1185">Reference proteome</keyword>
<dbReference type="Proteomes" id="UP001055712">
    <property type="component" value="Unassembled WGS sequence"/>
</dbReference>
<evidence type="ECO:0000256" key="1">
    <source>
        <dbReference type="SAM" id="MobiDB-lite"/>
    </source>
</evidence>
<proteinExistence type="predicted"/>
<name>A0A9D4YTI2_CHLVU</name>
<feature type="compositionally biased region" description="Polar residues" evidence="1">
    <location>
        <begin position="216"/>
        <end position="225"/>
    </location>
</feature>
<dbReference type="EMBL" id="SIDB01000012">
    <property type="protein sequence ID" value="KAI3425005.1"/>
    <property type="molecule type" value="Genomic_DNA"/>
</dbReference>
<protein>
    <submittedName>
        <fullName evidence="2">Uncharacterized protein</fullName>
    </submittedName>
</protein>
<evidence type="ECO:0000313" key="2">
    <source>
        <dbReference type="EMBL" id="KAI3425005.1"/>
    </source>
</evidence>
<dbReference type="OrthoDB" id="515208at2759"/>
<comment type="caution">
    <text evidence="2">The sequence shown here is derived from an EMBL/GenBank/DDBJ whole genome shotgun (WGS) entry which is preliminary data.</text>
</comment>
<reference evidence="2" key="2">
    <citation type="submission" date="2020-11" db="EMBL/GenBank/DDBJ databases">
        <authorList>
            <person name="Cecchin M."/>
            <person name="Marcolungo L."/>
            <person name="Rossato M."/>
            <person name="Girolomoni L."/>
            <person name="Cosentino E."/>
            <person name="Cuine S."/>
            <person name="Li-Beisson Y."/>
            <person name="Delledonne M."/>
            <person name="Ballottari M."/>
        </authorList>
    </citation>
    <scope>NUCLEOTIDE SEQUENCE</scope>
    <source>
        <strain evidence="2">211/11P</strain>
        <tissue evidence="2">Whole cell</tissue>
    </source>
</reference>
<dbReference type="AlphaFoldDB" id="A0A9D4YTI2"/>
<sequence>MTAEFSLPVHVTINGAAYKLPGPLALIQTHEDATNCITHVNGLSLSKVEASCPQVSCRPPDGHTLYTLVTRGTVNVEALAVVAVHAGVLAGTPCTSGSQNSADSAAAEQRCLQRAAARLTWGLAGLVFELLHCQAGLWPSLNDPVQRQTVAGAVLMQLYRLSVNLALAVLRTVSQLTPARFDEMLQHGLLPSPRPKASVPVTAGDTCSTAEEACSHASTPATASQHRSEDAAAHV</sequence>
<organism evidence="2 3">
    <name type="scientific">Chlorella vulgaris</name>
    <name type="common">Green alga</name>
    <dbReference type="NCBI Taxonomy" id="3077"/>
    <lineage>
        <taxon>Eukaryota</taxon>
        <taxon>Viridiplantae</taxon>
        <taxon>Chlorophyta</taxon>
        <taxon>core chlorophytes</taxon>
        <taxon>Trebouxiophyceae</taxon>
        <taxon>Chlorellales</taxon>
        <taxon>Chlorellaceae</taxon>
        <taxon>Chlorella clade</taxon>
        <taxon>Chlorella</taxon>
    </lineage>
</organism>
<accession>A0A9D4YTI2</accession>
<evidence type="ECO:0000313" key="3">
    <source>
        <dbReference type="Proteomes" id="UP001055712"/>
    </source>
</evidence>